<dbReference type="Proteomes" id="UP000248553">
    <property type="component" value="Unassembled WGS sequence"/>
</dbReference>
<organism evidence="2 3">
    <name type="scientific">Hymenobacter edaphi</name>
    <dbReference type="NCBI Taxonomy" id="2211146"/>
    <lineage>
        <taxon>Bacteria</taxon>
        <taxon>Pseudomonadati</taxon>
        <taxon>Bacteroidota</taxon>
        <taxon>Cytophagia</taxon>
        <taxon>Cytophagales</taxon>
        <taxon>Hymenobacteraceae</taxon>
        <taxon>Hymenobacter</taxon>
    </lineage>
</organism>
<protein>
    <submittedName>
        <fullName evidence="2">Uncharacterized protein</fullName>
    </submittedName>
</protein>
<keyword evidence="3" id="KW-1185">Reference proteome</keyword>
<evidence type="ECO:0000256" key="1">
    <source>
        <dbReference type="SAM" id="Phobius"/>
    </source>
</evidence>
<comment type="caution">
    <text evidence="2">The sequence shown here is derived from an EMBL/GenBank/DDBJ whole genome shotgun (WGS) entry which is preliminary data.</text>
</comment>
<feature type="transmembrane region" description="Helical" evidence="1">
    <location>
        <begin position="74"/>
        <end position="102"/>
    </location>
</feature>
<name>A0A328BFJ9_9BACT</name>
<accession>A0A328BFJ9</accession>
<evidence type="ECO:0000313" key="3">
    <source>
        <dbReference type="Proteomes" id="UP000248553"/>
    </source>
</evidence>
<sequence>MPYDVVQRWVIRLGWLSLALWGLLVLAEVVPLEFISPDRQLNFRLAVAALGWVWPLALSLKLRRRIRPSGLRALLVGLACLLTLPALAVCALGAVLSGMAYYDTWEDERVLWRRSGSATARVVVQLKTDDSAQGNDQWRVVQLTPVLGLWQQVTPVDTARFDATGWQRVRR</sequence>
<keyword evidence="1" id="KW-0812">Transmembrane</keyword>
<dbReference type="AlphaFoldDB" id="A0A328BFJ9"/>
<keyword evidence="1" id="KW-1133">Transmembrane helix</keyword>
<dbReference type="EMBL" id="QHKM01000005">
    <property type="protein sequence ID" value="RAK65311.1"/>
    <property type="molecule type" value="Genomic_DNA"/>
</dbReference>
<feature type="transmembrane region" description="Helical" evidence="1">
    <location>
        <begin position="43"/>
        <end position="62"/>
    </location>
</feature>
<evidence type="ECO:0000313" key="2">
    <source>
        <dbReference type="EMBL" id="RAK65311.1"/>
    </source>
</evidence>
<reference evidence="3" key="1">
    <citation type="submission" date="2018-05" db="EMBL/GenBank/DDBJ databases">
        <authorList>
            <person name="Nie L."/>
        </authorList>
    </citation>
    <scope>NUCLEOTIDE SEQUENCE [LARGE SCALE GENOMIC DNA]</scope>
    <source>
        <strain evidence="3">NL</strain>
    </source>
</reference>
<gene>
    <name evidence="2" type="ORF">DLM85_17450</name>
</gene>
<keyword evidence="1" id="KW-0472">Membrane</keyword>
<proteinExistence type="predicted"/>